<dbReference type="Pfam" id="PF08327">
    <property type="entry name" value="AHSA1"/>
    <property type="match status" value="1"/>
</dbReference>
<dbReference type="AlphaFoldDB" id="A0A3N0E8Y0"/>
<dbReference type="OrthoDB" id="2355173at2"/>
<dbReference type="InterPro" id="IPR023393">
    <property type="entry name" value="START-like_dom_sf"/>
</dbReference>
<dbReference type="Gene3D" id="3.30.530.20">
    <property type="match status" value="1"/>
</dbReference>
<comment type="similarity">
    <text evidence="1">Belongs to the AHA1 family.</text>
</comment>
<sequence length="133" mass="15328">MYEPFIKTKITIQAPVDKVWEILVKEQYTQQWINEFSGGNVVTEDWQLNSNIAMTDDDGTVLMEGTITEFEPNRRLKIEFEHSDYTEELALSEKGNHTLLSSHAGPVDPDEHEQHVEVWEKGLNKIKILSEAL</sequence>
<dbReference type="RefSeq" id="WP_123216639.1">
    <property type="nucleotide sequence ID" value="NZ_RJTM01000098.1"/>
</dbReference>
<evidence type="ECO:0000259" key="2">
    <source>
        <dbReference type="Pfam" id="PF08327"/>
    </source>
</evidence>
<evidence type="ECO:0000256" key="1">
    <source>
        <dbReference type="ARBA" id="ARBA00006817"/>
    </source>
</evidence>
<dbReference type="SUPFAM" id="SSF55961">
    <property type="entry name" value="Bet v1-like"/>
    <property type="match status" value="1"/>
</dbReference>
<reference evidence="3 4" key="1">
    <citation type="submission" date="2018-10" db="EMBL/GenBank/DDBJ databases">
        <title>Sinomicrobium pectinilyticum sp. nov., a pectinase-producing bacterium isolated from alkaline and saline soil, and emended description of the genus Sinomicrobium.</title>
        <authorList>
            <person name="Cheng B."/>
            <person name="Li C."/>
            <person name="Lai Q."/>
            <person name="Du M."/>
            <person name="Shao Z."/>
            <person name="Xu P."/>
            <person name="Yang C."/>
        </authorList>
    </citation>
    <scope>NUCLEOTIDE SEQUENCE [LARGE SCALE GENOMIC DNA]</scope>
    <source>
        <strain evidence="3 4">5DNS001</strain>
    </source>
</reference>
<evidence type="ECO:0000313" key="4">
    <source>
        <dbReference type="Proteomes" id="UP000267469"/>
    </source>
</evidence>
<protein>
    <submittedName>
        <fullName evidence="3">SRPBCC domain-containing protein</fullName>
    </submittedName>
</protein>
<comment type="caution">
    <text evidence="3">The sequence shown here is derived from an EMBL/GenBank/DDBJ whole genome shotgun (WGS) entry which is preliminary data.</text>
</comment>
<organism evidence="3 4">
    <name type="scientific">Sinomicrobium pectinilyticum</name>
    <dbReference type="NCBI Taxonomy" id="1084421"/>
    <lineage>
        <taxon>Bacteria</taxon>
        <taxon>Pseudomonadati</taxon>
        <taxon>Bacteroidota</taxon>
        <taxon>Flavobacteriia</taxon>
        <taxon>Flavobacteriales</taxon>
        <taxon>Flavobacteriaceae</taxon>
        <taxon>Sinomicrobium</taxon>
    </lineage>
</organism>
<dbReference type="Proteomes" id="UP000267469">
    <property type="component" value="Unassembled WGS sequence"/>
</dbReference>
<dbReference type="InterPro" id="IPR013538">
    <property type="entry name" value="ASHA1/2-like_C"/>
</dbReference>
<evidence type="ECO:0000313" key="3">
    <source>
        <dbReference type="EMBL" id="RNL84287.1"/>
    </source>
</evidence>
<feature type="domain" description="Activator of Hsp90 ATPase homologue 1/2-like C-terminal" evidence="2">
    <location>
        <begin position="14"/>
        <end position="129"/>
    </location>
</feature>
<accession>A0A3N0E8Y0</accession>
<dbReference type="EMBL" id="RJTM01000098">
    <property type="protein sequence ID" value="RNL84287.1"/>
    <property type="molecule type" value="Genomic_DNA"/>
</dbReference>
<dbReference type="CDD" id="cd07814">
    <property type="entry name" value="SRPBCC_CalC_Aha1-like"/>
    <property type="match status" value="1"/>
</dbReference>
<name>A0A3N0E8Y0_SINP1</name>
<proteinExistence type="inferred from homology"/>
<keyword evidence="4" id="KW-1185">Reference proteome</keyword>
<gene>
    <name evidence="3" type="ORF">ED312_13985</name>
</gene>